<dbReference type="EMBL" id="GDHC01020092">
    <property type="protein sequence ID" value="JAP98536.1"/>
    <property type="molecule type" value="Transcribed_RNA"/>
</dbReference>
<protein>
    <submittedName>
        <fullName evidence="2">Uncharacterized protein</fullName>
    </submittedName>
</protein>
<feature type="transmembrane region" description="Helical" evidence="1">
    <location>
        <begin position="23"/>
        <end position="47"/>
    </location>
</feature>
<evidence type="ECO:0000256" key="1">
    <source>
        <dbReference type="SAM" id="Phobius"/>
    </source>
</evidence>
<reference evidence="2" key="1">
    <citation type="journal article" date="2016" name="Gigascience">
        <title>De novo construction of an expanded transcriptome assembly for the western tarnished plant bug, Lygus hesperus.</title>
        <authorList>
            <person name="Tassone E.E."/>
            <person name="Geib S.M."/>
            <person name="Hall B."/>
            <person name="Fabrick J.A."/>
            <person name="Brent C.S."/>
            <person name="Hull J.J."/>
        </authorList>
    </citation>
    <scope>NUCLEOTIDE SEQUENCE</scope>
</reference>
<gene>
    <name evidence="2" type="ORF">g.9253</name>
</gene>
<keyword evidence="1" id="KW-0472">Membrane</keyword>
<feature type="non-terminal residue" evidence="2">
    <location>
        <position position="222"/>
    </location>
</feature>
<evidence type="ECO:0000313" key="2">
    <source>
        <dbReference type="EMBL" id="JAP98536.1"/>
    </source>
</evidence>
<feature type="transmembrane region" description="Helical" evidence="1">
    <location>
        <begin position="199"/>
        <end position="221"/>
    </location>
</feature>
<keyword evidence="1" id="KW-0812">Transmembrane</keyword>
<accession>A0A146KTN4</accession>
<feature type="transmembrane region" description="Helical" evidence="1">
    <location>
        <begin position="169"/>
        <end position="193"/>
    </location>
</feature>
<dbReference type="AlphaFoldDB" id="A0A146KTN4"/>
<name>A0A146KTN4_LYGHE</name>
<organism evidence="2">
    <name type="scientific">Lygus hesperus</name>
    <name type="common">Western plant bug</name>
    <dbReference type="NCBI Taxonomy" id="30085"/>
    <lineage>
        <taxon>Eukaryota</taxon>
        <taxon>Metazoa</taxon>
        <taxon>Ecdysozoa</taxon>
        <taxon>Arthropoda</taxon>
        <taxon>Hexapoda</taxon>
        <taxon>Insecta</taxon>
        <taxon>Pterygota</taxon>
        <taxon>Neoptera</taxon>
        <taxon>Paraneoptera</taxon>
        <taxon>Hemiptera</taxon>
        <taxon>Heteroptera</taxon>
        <taxon>Panheteroptera</taxon>
        <taxon>Cimicomorpha</taxon>
        <taxon>Miridae</taxon>
        <taxon>Mirini</taxon>
        <taxon>Lygus</taxon>
    </lineage>
</organism>
<proteinExistence type="predicted"/>
<keyword evidence="1" id="KW-1133">Transmembrane helix</keyword>
<sequence>MHTHINHHYLTRMNSTLLYRPQLVLLSHLLATNLVLCVLAYTVLLLIARMCPAVGANNQLRCSHQRSAYCSTDSHYLLCWTHRSLLGRCLLTASTAAFAAYPAPIAHGQIFVHLQTVLAGCAENPIRRCFLHRTTVCIHSSVAIPTTPGSVCRQVDLYRSLGPQSLLHAAFPTAHSLSVLLVLIPLSPLAFLVSFAAPYLMGTVALVFVLVLPMVVVAAVAA</sequence>